<dbReference type="PANTHER" id="PTHR11552:SF152">
    <property type="entry name" value="OXIDASE (CODA), PUTATIVE (AFU_ORTHOLOGUE AFUA_8G04090)-RELATED"/>
    <property type="match status" value="1"/>
</dbReference>
<evidence type="ECO:0000259" key="5">
    <source>
        <dbReference type="PROSITE" id="PS00624"/>
    </source>
</evidence>
<dbReference type="SUPFAM" id="SSF54373">
    <property type="entry name" value="FAD-linked reductases, C-terminal domain"/>
    <property type="match status" value="1"/>
</dbReference>
<dbReference type="PIRSF" id="PIRSF000137">
    <property type="entry name" value="Alcohol_oxidase"/>
    <property type="match status" value="1"/>
</dbReference>
<keyword evidence="3" id="KW-0274">FAD</keyword>
<dbReference type="Pfam" id="PF00732">
    <property type="entry name" value="GMC_oxred_N"/>
    <property type="match status" value="1"/>
</dbReference>
<dbReference type="PANTHER" id="PTHR11552">
    <property type="entry name" value="GLUCOSE-METHANOL-CHOLINE GMC OXIDOREDUCTASE"/>
    <property type="match status" value="1"/>
</dbReference>
<dbReference type="InterPro" id="IPR012132">
    <property type="entry name" value="GMC_OxRdtase"/>
</dbReference>
<comment type="cofactor">
    <cofactor evidence="1 3">
        <name>FAD</name>
        <dbReference type="ChEBI" id="CHEBI:57692"/>
    </cofactor>
</comment>
<dbReference type="GO" id="GO:0050660">
    <property type="term" value="F:flavin adenine dinucleotide binding"/>
    <property type="evidence" value="ECO:0007669"/>
    <property type="project" value="InterPro"/>
</dbReference>
<feature type="compositionally biased region" description="Polar residues" evidence="4">
    <location>
        <begin position="18"/>
        <end position="29"/>
    </location>
</feature>
<evidence type="ECO:0000256" key="2">
    <source>
        <dbReference type="ARBA" id="ARBA00010790"/>
    </source>
</evidence>
<feature type="compositionally biased region" description="Pro residues" evidence="4">
    <location>
        <begin position="1"/>
        <end position="12"/>
    </location>
</feature>
<protein>
    <recommendedName>
        <fullName evidence="5">Glucose-methanol-choline oxidoreductase N-terminal domain-containing protein</fullName>
    </recommendedName>
</protein>
<comment type="similarity">
    <text evidence="2">Belongs to the GMC oxidoreductase family.</text>
</comment>
<evidence type="ECO:0000313" key="7">
    <source>
        <dbReference type="Proteomes" id="UP000559256"/>
    </source>
</evidence>
<evidence type="ECO:0000256" key="1">
    <source>
        <dbReference type="ARBA" id="ARBA00001974"/>
    </source>
</evidence>
<name>A0A8H5GMN4_9AGAR</name>
<dbReference type="OrthoDB" id="269227at2759"/>
<feature type="binding site" evidence="3">
    <location>
        <begin position="69"/>
        <end position="70"/>
    </location>
    <ligand>
        <name>FAD</name>
        <dbReference type="ChEBI" id="CHEBI:57692"/>
    </ligand>
</feature>
<evidence type="ECO:0000313" key="6">
    <source>
        <dbReference type="EMBL" id="KAF5367938.1"/>
    </source>
</evidence>
<accession>A0A8H5GMN4</accession>
<dbReference type="Gene3D" id="3.30.410.40">
    <property type="match status" value="1"/>
</dbReference>
<dbReference type="GO" id="GO:0016614">
    <property type="term" value="F:oxidoreductase activity, acting on CH-OH group of donors"/>
    <property type="evidence" value="ECO:0007669"/>
    <property type="project" value="InterPro"/>
</dbReference>
<organism evidence="6 7">
    <name type="scientific">Tetrapyrgos nigripes</name>
    <dbReference type="NCBI Taxonomy" id="182062"/>
    <lineage>
        <taxon>Eukaryota</taxon>
        <taxon>Fungi</taxon>
        <taxon>Dikarya</taxon>
        <taxon>Basidiomycota</taxon>
        <taxon>Agaricomycotina</taxon>
        <taxon>Agaricomycetes</taxon>
        <taxon>Agaricomycetidae</taxon>
        <taxon>Agaricales</taxon>
        <taxon>Marasmiineae</taxon>
        <taxon>Marasmiaceae</taxon>
        <taxon>Tetrapyrgos</taxon>
    </lineage>
</organism>
<dbReference type="InterPro" id="IPR036188">
    <property type="entry name" value="FAD/NAD-bd_sf"/>
</dbReference>
<reference evidence="6 7" key="1">
    <citation type="journal article" date="2020" name="ISME J.">
        <title>Uncovering the hidden diversity of litter-decomposition mechanisms in mushroom-forming fungi.</title>
        <authorList>
            <person name="Floudas D."/>
            <person name="Bentzer J."/>
            <person name="Ahren D."/>
            <person name="Johansson T."/>
            <person name="Persson P."/>
            <person name="Tunlid A."/>
        </authorList>
    </citation>
    <scope>NUCLEOTIDE SEQUENCE [LARGE SCALE GENOMIC DNA]</scope>
    <source>
        <strain evidence="6 7">CBS 291.85</strain>
    </source>
</reference>
<evidence type="ECO:0000256" key="3">
    <source>
        <dbReference type="PIRSR" id="PIRSR000137-2"/>
    </source>
</evidence>
<evidence type="ECO:0000256" key="4">
    <source>
        <dbReference type="SAM" id="MobiDB-lite"/>
    </source>
</evidence>
<dbReference type="InterPro" id="IPR000172">
    <property type="entry name" value="GMC_OxRdtase_N"/>
</dbReference>
<feature type="binding site" evidence="3">
    <location>
        <position position="138"/>
    </location>
    <ligand>
        <name>FAD</name>
        <dbReference type="ChEBI" id="CHEBI:57692"/>
    </ligand>
</feature>
<dbReference type="EMBL" id="JAACJM010000017">
    <property type="protein sequence ID" value="KAF5367938.1"/>
    <property type="molecule type" value="Genomic_DNA"/>
</dbReference>
<keyword evidence="3" id="KW-0285">Flavoprotein</keyword>
<proteinExistence type="inferred from homology"/>
<keyword evidence="7" id="KW-1185">Reference proteome</keyword>
<dbReference type="InterPro" id="IPR007867">
    <property type="entry name" value="GMC_OxRtase_C"/>
</dbReference>
<feature type="region of interest" description="Disordered" evidence="4">
    <location>
        <begin position="1"/>
        <end position="56"/>
    </location>
</feature>
<feature type="domain" description="Glucose-methanol-choline oxidoreductase N-terminal" evidence="5">
    <location>
        <begin position="321"/>
        <end position="335"/>
    </location>
</feature>
<sequence length="585" mass="63603">MSPTALYPPLPNPAAATHGQTVTDPNAPSSPGVAKTQYPAKAPGERVDLPTPSQPRETEFDYLVVGGGTSGSVIAARLSEDPNISVAVIEGGPSDVGLDSVLNLKNWINLLGGELDYDYPTVEQPRGNSHIRHSRARVLGGCSSHNTLISFRPFPQDLDSWASIHGAGKGWSSHTIQPYGSRLLLRTAPVHPKDRNATAKAWVESSSKALGVPVIQDFNAAIAYHGGLPDGGVGFFPVSYDPNGFERSSASVAYLHPIMKKREENLKFFFETWAYGLEFSDEGGDATKVVGVKVKIGNGSTSGGGEDKVLRARKEVILCAGAFDSPKLLMLSGIGPKAELEKLGIKSRVNLPGVGENMQDHPESIIMWRAKSSPKETVMTSDAGLFVRLDKSSEDPRPNLMYHIYQIPFTDNTERYGYEKPEHAVCMTPNIPRSLARGKVSLASSNPFDKPLLDFRYFTDPSGYDSSILVQGIKLARQIAQTPPFSNHILDEIAPGPNVRTDEQLDEYARKVHHTVYHPSCTTKIGADDDPMAVCDKRCRVRGTKGLRVVDAGVFPTLTTVNPMITILMVAERASDLIKEDLYKD</sequence>
<gene>
    <name evidence="6" type="ORF">D9758_004329</name>
</gene>
<dbReference type="Pfam" id="PF05199">
    <property type="entry name" value="GMC_oxred_C"/>
    <property type="match status" value="1"/>
</dbReference>
<comment type="caution">
    <text evidence="6">The sequence shown here is derived from an EMBL/GenBank/DDBJ whole genome shotgun (WGS) entry which is preliminary data.</text>
</comment>
<dbReference type="SUPFAM" id="SSF51905">
    <property type="entry name" value="FAD/NAD(P)-binding domain"/>
    <property type="match status" value="1"/>
</dbReference>
<dbReference type="Gene3D" id="3.50.50.60">
    <property type="entry name" value="FAD/NAD(P)-binding domain"/>
    <property type="match status" value="1"/>
</dbReference>
<dbReference type="AlphaFoldDB" id="A0A8H5GMN4"/>
<dbReference type="Proteomes" id="UP000559256">
    <property type="component" value="Unassembled WGS sequence"/>
</dbReference>
<dbReference type="PROSITE" id="PS00624">
    <property type="entry name" value="GMC_OXRED_2"/>
    <property type="match status" value="1"/>
</dbReference>